<dbReference type="EMBL" id="ABSU01000011">
    <property type="protein sequence ID" value="EFE33165.1"/>
    <property type="molecule type" value="Genomic_DNA"/>
</dbReference>
<evidence type="ECO:0000313" key="3">
    <source>
        <dbReference type="Proteomes" id="UP000008866"/>
    </source>
</evidence>
<dbReference type="eggNOG" id="ENOG502RCBD">
    <property type="taxonomic scope" value="Eukaryota"/>
</dbReference>
<proteinExistence type="predicted"/>
<comment type="caution">
    <text evidence="2">The sequence shown here is derived from an EMBL/GenBank/DDBJ whole genome shotgun (WGS) entry which is preliminary data.</text>
</comment>
<dbReference type="Proteomes" id="UP000008866">
    <property type="component" value="Unassembled WGS sequence"/>
</dbReference>
<dbReference type="GeneID" id="9521223"/>
<gene>
    <name evidence="2" type="ORF">ARB_07917</name>
</gene>
<name>D4AUK0_ARTBC</name>
<feature type="compositionally biased region" description="Basic residues" evidence="1">
    <location>
        <begin position="33"/>
        <end position="43"/>
    </location>
</feature>
<evidence type="ECO:0000313" key="2">
    <source>
        <dbReference type="EMBL" id="EFE33165.1"/>
    </source>
</evidence>
<keyword evidence="3" id="KW-1185">Reference proteome</keyword>
<dbReference type="AlphaFoldDB" id="D4AUK0"/>
<reference evidence="3" key="1">
    <citation type="journal article" date="2011" name="Genome Biol.">
        <title>Comparative and functional genomics provide insights into the pathogenicity of dermatophytic fungi.</title>
        <authorList>
            <person name="Burmester A."/>
            <person name="Shelest E."/>
            <person name="Gloeckner G."/>
            <person name="Heddergott C."/>
            <person name="Schindler S."/>
            <person name="Staib P."/>
            <person name="Heidel A."/>
            <person name="Felder M."/>
            <person name="Petzold A."/>
            <person name="Szafranski K."/>
            <person name="Feuermann M."/>
            <person name="Pedruzzi I."/>
            <person name="Priebe S."/>
            <person name="Groth M."/>
            <person name="Winkler R."/>
            <person name="Li W."/>
            <person name="Kniemeyer O."/>
            <person name="Schroeckh V."/>
            <person name="Hertweck C."/>
            <person name="Hube B."/>
            <person name="White T.C."/>
            <person name="Platzer M."/>
            <person name="Guthke R."/>
            <person name="Heitman J."/>
            <person name="Woestemeyer J."/>
            <person name="Zipfel P.F."/>
            <person name="Monod M."/>
            <person name="Brakhage A.A."/>
        </authorList>
    </citation>
    <scope>NUCLEOTIDE SEQUENCE [LARGE SCALE GENOMIC DNA]</scope>
    <source>
        <strain evidence="3">ATCC MYA-4681 / CBS 112371</strain>
    </source>
</reference>
<dbReference type="HOGENOM" id="CLU_1133338_0_0_1"/>
<organism evidence="2 3">
    <name type="scientific">Arthroderma benhamiae (strain ATCC MYA-4681 / CBS 112371)</name>
    <name type="common">Trichophyton mentagrophytes</name>
    <dbReference type="NCBI Taxonomy" id="663331"/>
    <lineage>
        <taxon>Eukaryota</taxon>
        <taxon>Fungi</taxon>
        <taxon>Dikarya</taxon>
        <taxon>Ascomycota</taxon>
        <taxon>Pezizomycotina</taxon>
        <taxon>Eurotiomycetes</taxon>
        <taxon>Eurotiomycetidae</taxon>
        <taxon>Onygenales</taxon>
        <taxon>Arthrodermataceae</taxon>
        <taxon>Trichophyton</taxon>
    </lineage>
</organism>
<feature type="region of interest" description="Disordered" evidence="1">
    <location>
        <begin position="1"/>
        <end position="51"/>
    </location>
</feature>
<dbReference type="RefSeq" id="XP_003013805.1">
    <property type="nucleotide sequence ID" value="XM_003013759.1"/>
</dbReference>
<evidence type="ECO:0000256" key="1">
    <source>
        <dbReference type="SAM" id="MobiDB-lite"/>
    </source>
</evidence>
<sequence length="245" mass="26956">MLGPRRQVTSSSQPASQTLASVPQNEGLSETRRSKKEAKKKKVEKPAGQLSCSSSSRCFFFFGSSAFSSLVTAAPVRSTAAGAAALLYLYNCWFHGPARFSSMHPSSSRCMVAASTHACMPQQNPRKEQPGDGPQSSTSQKWELIIRQPPFPSPPLKPMSIGIICLVWPLKPQGSIRFLSTPPPQHITRCFDSLQRGASLTMGLPRFLFSAPRLEIIVIDSRSQEQSLPCQCRVLLQFESKQFPE</sequence>
<dbReference type="KEGG" id="abe:ARB_07917"/>
<feature type="compositionally biased region" description="Polar residues" evidence="1">
    <location>
        <begin position="7"/>
        <end position="28"/>
    </location>
</feature>
<protein>
    <submittedName>
        <fullName evidence="2">Uncharacterized protein</fullName>
    </submittedName>
</protein>
<accession>D4AUK0</accession>